<comment type="similarity">
    <text evidence="6">Belongs to the carbohydrate kinase PfkB family. LacC subfamily.</text>
</comment>
<keyword evidence="4" id="KW-0418">Kinase</keyword>
<keyword evidence="6" id="KW-0423">Lactose metabolism</keyword>
<keyword evidence="5 6" id="KW-0067">ATP-binding</keyword>
<comment type="catalytic activity">
    <reaction evidence="6">
        <text>D-tagatofuranose 6-phosphate + ATP = D-tagatofuranose 1,6-bisphosphate + ADP + H(+)</text>
        <dbReference type="Rhea" id="RHEA:12420"/>
        <dbReference type="ChEBI" id="CHEBI:15378"/>
        <dbReference type="ChEBI" id="CHEBI:30616"/>
        <dbReference type="ChEBI" id="CHEBI:58694"/>
        <dbReference type="ChEBI" id="CHEBI:58695"/>
        <dbReference type="ChEBI" id="CHEBI:456216"/>
        <dbReference type="EC" id="2.7.1.144"/>
    </reaction>
</comment>
<evidence type="ECO:0000259" key="7">
    <source>
        <dbReference type="Pfam" id="PF00294"/>
    </source>
</evidence>
<evidence type="ECO:0000313" key="9">
    <source>
        <dbReference type="Proteomes" id="UP000194903"/>
    </source>
</evidence>
<feature type="domain" description="Carbohydrate kinase PfkB" evidence="7">
    <location>
        <begin position="11"/>
        <end position="294"/>
    </location>
</feature>
<dbReference type="GO" id="GO:0008443">
    <property type="term" value="F:phosphofructokinase activity"/>
    <property type="evidence" value="ECO:0007669"/>
    <property type="project" value="TreeGrafter"/>
</dbReference>
<dbReference type="InterPro" id="IPR011611">
    <property type="entry name" value="PfkB_dom"/>
</dbReference>
<dbReference type="GO" id="GO:0005988">
    <property type="term" value="P:lactose metabolic process"/>
    <property type="evidence" value="ECO:0007669"/>
    <property type="project" value="UniProtKB-KW"/>
</dbReference>
<evidence type="ECO:0000256" key="4">
    <source>
        <dbReference type="ARBA" id="ARBA00022777"/>
    </source>
</evidence>
<dbReference type="PROSITE" id="PS00583">
    <property type="entry name" value="PFKB_KINASES_1"/>
    <property type="match status" value="1"/>
</dbReference>
<evidence type="ECO:0000256" key="1">
    <source>
        <dbReference type="ARBA" id="ARBA00005380"/>
    </source>
</evidence>
<dbReference type="GO" id="GO:0009024">
    <property type="term" value="F:tagatose-6-phosphate kinase activity"/>
    <property type="evidence" value="ECO:0007669"/>
    <property type="project" value="UniProtKB-EC"/>
</dbReference>
<comment type="pathway">
    <text evidence="6">Carbohydrate metabolism; D-tagatose 6-phosphate degradation; D-glyceraldehyde 3-phosphate and glycerone phosphate from D-tagatose 6-phosphate: step 1/2.</text>
</comment>
<dbReference type="Pfam" id="PF00294">
    <property type="entry name" value="PfkB"/>
    <property type="match status" value="1"/>
</dbReference>
<comment type="similarity">
    <text evidence="1">Belongs to the carbohydrate kinase pfkB family.</text>
</comment>
<dbReference type="SUPFAM" id="SSF53613">
    <property type="entry name" value="Ribokinase-like"/>
    <property type="match status" value="1"/>
</dbReference>
<dbReference type="EC" id="2.7.1.144" evidence="6"/>
<dbReference type="GO" id="GO:2001059">
    <property type="term" value="P:D-tagatose 6-phosphate catabolic process"/>
    <property type="evidence" value="ECO:0007669"/>
    <property type="project" value="UniProtKB-UniPathway"/>
</dbReference>
<keyword evidence="9" id="KW-1185">Reference proteome</keyword>
<dbReference type="AlphaFoldDB" id="A0A252F3R8"/>
<dbReference type="PANTHER" id="PTHR46566:SF2">
    <property type="entry name" value="ATP-DEPENDENT 6-PHOSPHOFRUCTOKINASE ISOZYME 2"/>
    <property type="match status" value="1"/>
</dbReference>
<evidence type="ECO:0000313" key="8">
    <source>
        <dbReference type="EMBL" id="OUM20445.1"/>
    </source>
</evidence>
<dbReference type="RefSeq" id="WP_087018865.1">
    <property type="nucleotide sequence ID" value="NZ_CP178353.1"/>
</dbReference>
<organism evidence="8 9">
    <name type="scientific">Butyricicoccus porcorum</name>
    <dbReference type="NCBI Taxonomy" id="1945634"/>
    <lineage>
        <taxon>Bacteria</taxon>
        <taxon>Bacillati</taxon>
        <taxon>Bacillota</taxon>
        <taxon>Clostridia</taxon>
        <taxon>Eubacteriales</taxon>
        <taxon>Butyricicoccaceae</taxon>
        <taxon>Butyricicoccus</taxon>
    </lineage>
</organism>
<dbReference type="Gene3D" id="3.40.1190.20">
    <property type="match status" value="1"/>
</dbReference>
<keyword evidence="2 6" id="KW-0808">Transferase</keyword>
<evidence type="ECO:0000256" key="5">
    <source>
        <dbReference type="ARBA" id="ARBA00022840"/>
    </source>
</evidence>
<dbReference type="OrthoDB" id="9801219at2"/>
<dbReference type="GO" id="GO:0044281">
    <property type="term" value="P:small molecule metabolic process"/>
    <property type="evidence" value="ECO:0007669"/>
    <property type="project" value="UniProtKB-ARBA"/>
</dbReference>
<dbReference type="GO" id="GO:0016052">
    <property type="term" value="P:carbohydrate catabolic process"/>
    <property type="evidence" value="ECO:0007669"/>
    <property type="project" value="UniProtKB-ARBA"/>
</dbReference>
<dbReference type="GO" id="GO:0005829">
    <property type="term" value="C:cytosol"/>
    <property type="evidence" value="ECO:0007669"/>
    <property type="project" value="TreeGrafter"/>
</dbReference>
<dbReference type="PIRSF" id="PIRSF000535">
    <property type="entry name" value="1PFK/6PFK/LacC"/>
    <property type="match status" value="1"/>
</dbReference>
<dbReference type="UniPathway" id="UPA00704">
    <property type="reaction ID" value="UER00715"/>
</dbReference>
<dbReference type="NCBIfam" id="TIGR03168">
    <property type="entry name" value="1-PFK"/>
    <property type="match status" value="1"/>
</dbReference>
<dbReference type="GO" id="GO:0005524">
    <property type="term" value="F:ATP binding"/>
    <property type="evidence" value="ECO:0007669"/>
    <property type="project" value="UniProtKB-KW"/>
</dbReference>
<dbReference type="InterPro" id="IPR017583">
    <property type="entry name" value="Tagatose/fructose_Pkinase"/>
</dbReference>
<dbReference type="CDD" id="cd01164">
    <property type="entry name" value="FruK_PfkB_like"/>
    <property type="match status" value="1"/>
</dbReference>
<sequence>MIITITLNPAIDRTLIIDEPIEFGTVNSVSQSFVEVGGRGINVSRAIRALGGESVAMGFTGGNNGRSLKNGLTSLGIHHDFTDVAGETRVNTQLVHPDGSHTDLNEPGTVVTDEDYLRFIEKLKLYLDPHNLFVLCGRVPPGMKLKQYLKIIKIIKKAGCPLLVDCDGATLSSVLPCKPDFIKPNTTELAKLTGLPRTHDPEEALEHVLPLREQGAQTICASLGPNGAIFVFPNETPLYMVADAGPADKSAVGSGDAMVGAIAHAYNQGMSNEELAKFAVAMGTASAKLPGTQMATMKEAYGVYETIKVYTM</sequence>
<protein>
    <recommendedName>
        <fullName evidence="6">Tagatose-6-phosphate kinase</fullName>
        <ecNumber evidence="6">2.7.1.144</ecNumber>
    </recommendedName>
</protein>
<dbReference type="Proteomes" id="UP000194903">
    <property type="component" value="Unassembled WGS sequence"/>
</dbReference>
<accession>A0A252F3R8</accession>
<evidence type="ECO:0000256" key="2">
    <source>
        <dbReference type="ARBA" id="ARBA00022679"/>
    </source>
</evidence>
<comment type="caution">
    <text evidence="8">The sequence shown here is derived from an EMBL/GenBank/DDBJ whole genome shotgun (WGS) entry which is preliminary data.</text>
</comment>
<proteinExistence type="inferred from homology"/>
<dbReference type="EMBL" id="NHOC01000005">
    <property type="protein sequence ID" value="OUM20445.1"/>
    <property type="molecule type" value="Genomic_DNA"/>
</dbReference>
<dbReference type="PANTHER" id="PTHR46566">
    <property type="entry name" value="1-PHOSPHOFRUCTOKINASE-RELATED"/>
    <property type="match status" value="1"/>
</dbReference>
<dbReference type="InterPro" id="IPR029056">
    <property type="entry name" value="Ribokinase-like"/>
</dbReference>
<dbReference type="InterPro" id="IPR002173">
    <property type="entry name" value="Carboh/pur_kinase_PfkB_CS"/>
</dbReference>
<name>A0A252F3R8_9FIRM</name>
<keyword evidence="3 6" id="KW-0547">Nucleotide-binding</keyword>
<dbReference type="FunFam" id="3.40.1190.20:FF:000001">
    <property type="entry name" value="Phosphofructokinase"/>
    <property type="match status" value="1"/>
</dbReference>
<evidence type="ECO:0000256" key="6">
    <source>
        <dbReference type="PIRNR" id="PIRNR000535"/>
    </source>
</evidence>
<reference evidence="8 9" key="1">
    <citation type="submission" date="2017-05" db="EMBL/GenBank/DDBJ databases">
        <title>Butyricicoccus porcorum sp. nov. a butyrate-producing bacterium from the swine intestinal tract.</title>
        <authorList>
            <person name="Trachsel J."/>
            <person name="Humphrey S."/>
            <person name="Allen H.K."/>
        </authorList>
    </citation>
    <scope>NUCLEOTIDE SEQUENCE [LARGE SCALE GENOMIC DNA]</scope>
    <source>
        <strain evidence="8">BB10</strain>
    </source>
</reference>
<evidence type="ECO:0000256" key="3">
    <source>
        <dbReference type="ARBA" id="ARBA00022741"/>
    </source>
</evidence>
<gene>
    <name evidence="8" type="ORF">CBW42_06325</name>
</gene>